<protein>
    <submittedName>
        <fullName evidence="1">Predicted protein</fullName>
    </submittedName>
</protein>
<dbReference type="AlphaFoldDB" id="C1MJH2"/>
<sequence length="185" mass="21132">MRNDMKVRKYYSCPLHVALRVHVHVCAVLRLRISYLTNVCLRGIVSRAVTPRTRARCCHERRGGKVNAREVRGRIDHGKPSSRRREHDASATRALAYGAIVEEEGNHVLVGGDPRRGRKREKRSESRGFAARLEQKWRFTIRLSYDDDDENDKYFVTSILTTSSPRFTTAPFRPNINLAGQGKSG</sequence>
<reference evidence="1 2" key="1">
    <citation type="journal article" date="2009" name="Science">
        <title>Green evolution and dynamic adaptations revealed by genomes of the marine picoeukaryotes Micromonas.</title>
        <authorList>
            <person name="Worden A.Z."/>
            <person name="Lee J.H."/>
            <person name="Mock T."/>
            <person name="Rouze P."/>
            <person name="Simmons M.P."/>
            <person name="Aerts A.L."/>
            <person name="Allen A.E."/>
            <person name="Cuvelier M.L."/>
            <person name="Derelle E."/>
            <person name="Everett M.V."/>
            <person name="Foulon E."/>
            <person name="Grimwood J."/>
            <person name="Gundlach H."/>
            <person name="Henrissat B."/>
            <person name="Napoli C."/>
            <person name="McDonald S.M."/>
            <person name="Parker M.S."/>
            <person name="Rombauts S."/>
            <person name="Salamov A."/>
            <person name="Von Dassow P."/>
            <person name="Badger J.H."/>
            <person name="Coutinho P.M."/>
            <person name="Demir E."/>
            <person name="Dubchak I."/>
            <person name="Gentemann C."/>
            <person name="Eikrem W."/>
            <person name="Gready J.E."/>
            <person name="John U."/>
            <person name="Lanier W."/>
            <person name="Lindquist E.A."/>
            <person name="Lucas S."/>
            <person name="Mayer K.F."/>
            <person name="Moreau H."/>
            <person name="Not F."/>
            <person name="Otillar R."/>
            <person name="Panaud O."/>
            <person name="Pangilinan J."/>
            <person name="Paulsen I."/>
            <person name="Piegu B."/>
            <person name="Poliakov A."/>
            <person name="Robbens S."/>
            <person name="Schmutz J."/>
            <person name="Toulza E."/>
            <person name="Wyss T."/>
            <person name="Zelensky A."/>
            <person name="Zhou K."/>
            <person name="Armbrust E.V."/>
            <person name="Bhattacharya D."/>
            <person name="Goodenough U.W."/>
            <person name="Van de Peer Y."/>
            <person name="Grigoriev I.V."/>
        </authorList>
    </citation>
    <scope>NUCLEOTIDE SEQUENCE [LARGE SCALE GENOMIC DNA]</scope>
    <source>
        <strain evidence="1 2">CCMP1545</strain>
    </source>
</reference>
<evidence type="ECO:0000313" key="1">
    <source>
        <dbReference type="EMBL" id="EEH59996.1"/>
    </source>
</evidence>
<dbReference type="RefSeq" id="XP_003056620.1">
    <property type="nucleotide sequence ID" value="XM_003056574.1"/>
</dbReference>
<dbReference type="Proteomes" id="UP000001876">
    <property type="component" value="Unassembled WGS sequence"/>
</dbReference>
<keyword evidence="2" id="KW-1185">Reference proteome</keyword>
<accession>C1MJH2</accession>
<name>C1MJH2_MICPC</name>
<dbReference type="KEGG" id="mpp:MICPUCDRAFT_55825"/>
<dbReference type="GeneID" id="9682062"/>
<gene>
    <name evidence="1" type="ORF">MICPUCDRAFT_55825</name>
</gene>
<dbReference type="EMBL" id="GG663736">
    <property type="protein sequence ID" value="EEH59996.1"/>
    <property type="molecule type" value="Genomic_DNA"/>
</dbReference>
<organism evidence="2">
    <name type="scientific">Micromonas pusilla (strain CCMP1545)</name>
    <name type="common">Picoplanktonic green alga</name>
    <dbReference type="NCBI Taxonomy" id="564608"/>
    <lineage>
        <taxon>Eukaryota</taxon>
        <taxon>Viridiplantae</taxon>
        <taxon>Chlorophyta</taxon>
        <taxon>Mamiellophyceae</taxon>
        <taxon>Mamiellales</taxon>
        <taxon>Mamiellaceae</taxon>
        <taxon>Micromonas</taxon>
    </lineage>
</organism>
<evidence type="ECO:0000313" key="2">
    <source>
        <dbReference type="Proteomes" id="UP000001876"/>
    </source>
</evidence>
<proteinExistence type="predicted"/>